<gene>
    <name evidence="3" type="ORF">J2S43_001465</name>
</gene>
<evidence type="ECO:0000313" key="3">
    <source>
        <dbReference type="EMBL" id="MDP9792953.1"/>
    </source>
</evidence>
<name>A0ABT9MNC2_9ACTN</name>
<reference evidence="3 4" key="1">
    <citation type="submission" date="2023-07" db="EMBL/GenBank/DDBJ databases">
        <title>Sequencing the genomes of 1000 actinobacteria strains.</title>
        <authorList>
            <person name="Klenk H.-P."/>
        </authorList>
    </citation>
    <scope>NUCLEOTIDE SEQUENCE [LARGE SCALE GENOMIC DNA]</scope>
    <source>
        <strain evidence="3 4">DSM 44710</strain>
    </source>
</reference>
<feature type="domain" description="DUF8175" evidence="2">
    <location>
        <begin position="52"/>
        <end position="248"/>
    </location>
</feature>
<evidence type="ECO:0000259" key="2">
    <source>
        <dbReference type="Pfam" id="PF26526"/>
    </source>
</evidence>
<accession>A0ABT9MNC2</accession>
<feature type="transmembrane region" description="Helical" evidence="1">
    <location>
        <begin position="12"/>
        <end position="37"/>
    </location>
</feature>
<dbReference type="InterPro" id="IPR058488">
    <property type="entry name" value="DUF8175"/>
</dbReference>
<dbReference type="Pfam" id="PF26526">
    <property type="entry name" value="DUF8175"/>
    <property type="match status" value="1"/>
</dbReference>
<protein>
    <recommendedName>
        <fullName evidence="2">DUF8175 domain-containing protein</fullName>
    </recommendedName>
</protein>
<keyword evidence="1" id="KW-0472">Membrane</keyword>
<dbReference type="RefSeq" id="WP_306827839.1">
    <property type="nucleotide sequence ID" value="NZ_JAUSRA010000001.1"/>
</dbReference>
<organism evidence="3 4">
    <name type="scientific">Catenuloplanes nepalensis</name>
    <dbReference type="NCBI Taxonomy" id="587533"/>
    <lineage>
        <taxon>Bacteria</taxon>
        <taxon>Bacillati</taxon>
        <taxon>Actinomycetota</taxon>
        <taxon>Actinomycetes</taxon>
        <taxon>Micromonosporales</taxon>
        <taxon>Micromonosporaceae</taxon>
        <taxon>Catenuloplanes</taxon>
    </lineage>
</organism>
<comment type="caution">
    <text evidence="3">The sequence shown here is derived from an EMBL/GenBank/DDBJ whole genome shotgun (WGS) entry which is preliminary data.</text>
</comment>
<dbReference type="Proteomes" id="UP001240984">
    <property type="component" value="Unassembled WGS sequence"/>
</dbReference>
<keyword evidence="1" id="KW-1133">Transmembrane helix</keyword>
<dbReference type="EMBL" id="JAUSRA010000001">
    <property type="protein sequence ID" value="MDP9792953.1"/>
    <property type="molecule type" value="Genomic_DNA"/>
</dbReference>
<keyword evidence="1" id="KW-0812">Transmembrane</keyword>
<evidence type="ECO:0000313" key="4">
    <source>
        <dbReference type="Proteomes" id="UP001240984"/>
    </source>
</evidence>
<keyword evidence="4" id="KW-1185">Reference proteome</keyword>
<proteinExistence type="predicted"/>
<evidence type="ECO:0000256" key="1">
    <source>
        <dbReference type="SAM" id="Phobius"/>
    </source>
</evidence>
<sequence length="254" mass="26706">MRDEIGMQARRRTATVAASGAAFVVAIVATVAGLLGFHEQRDEVGTHPTASGMAVSIPGSTGTAVVPPEGEAAPSDASDLSWMSVAGARLPVSRSAGPRDTSAGVAHGFEFSELGAVLAAAHVSLRLSPQVGPLVFEQTLRDQVVGDHAVALARNLAEEYDQARARLGVAYGAPAGQLYAVARGYRVTLSGLDAEVWLLIEGPGTWQPTLIELRVQTRWLGGDWRVVAPRDGLWGDDARVAADTSGFLWFPAER</sequence>